<evidence type="ECO:0000256" key="1">
    <source>
        <dbReference type="SAM" id="MobiDB-lite"/>
    </source>
</evidence>
<keyword evidence="3" id="KW-1185">Reference proteome</keyword>
<name>A0ABP1FM49_9CHLO</name>
<dbReference type="EMBL" id="CAXHTA020000001">
    <property type="protein sequence ID" value="CAL5218612.1"/>
    <property type="molecule type" value="Genomic_DNA"/>
</dbReference>
<evidence type="ECO:0000313" key="2">
    <source>
        <dbReference type="EMBL" id="CAL5218612.1"/>
    </source>
</evidence>
<gene>
    <name evidence="2" type="primary">g311</name>
    <name evidence="2" type="ORF">VP750_LOCUS271</name>
</gene>
<proteinExistence type="predicted"/>
<evidence type="ECO:0000313" key="3">
    <source>
        <dbReference type="Proteomes" id="UP001497392"/>
    </source>
</evidence>
<feature type="region of interest" description="Disordered" evidence="1">
    <location>
        <begin position="35"/>
        <end position="58"/>
    </location>
</feature>
<feature type="region of interest" description="Disordered" evidence="1">
    <location>
        <begin position="93"/>
        <end position="124"/>
    </location>
</feature>
<accession>A0ABP1FM49</accession>
<protein>
    <submittedName>
        <fullName evidence="2">G311 protein</fullName>
    </submittedName>
</protein>
<reference evidence="2 3" key="1">
    <citation type="submission" date="2024-06" db="EMBL/GenBank/DDBJ databases">
        <authorList>
            <person name="Kraege A."/>
            <person name="Thomma B."/>
        </authorList>
    </citation>
    <scope>NUCLEOTIDE SEQUENCE [LARGE SCALE GENOMIC DNA]</scope>
</reference>
<dbReference type="Proteomes" id="UP001497392">
    <property type="component" value="Unassembled WGS sequence"/>
</dbReference>
<comment type="caution">
    <text evidence="2">The sequence shown here is derived from an EMBL/GenBank/DDBJ whole genome shotgun (WGS) entry which is preliminary data.</text>
</comment>
<organism evidence="2 3">
    <name type="scientific">Coccomyxa viridis</name>
    <dbReference type="NCBI Taxonomy" id="1274662"/>
    <lineage>
        <taxon>Eukaryota</taxon>
        <taxon>Viridiplantae</taxon>
        <taxon>Chlorophyta</taxon>
        <taxon>core chlorophytes</taxon>
        <taxon>Trebouxiophyceae</taxon>
        <taxon>Trebouxiophyceae incertae sedis</taxon>
        <taxon>Coccomyxaceae</taxon>
        <taxon>Coccomyxa</taxon>
    </lineage>
</organism>
<sequence>MAGADRCILYPRVVLNADGTEKYWEVFTVEGTTKYRSTSPSALPGPLPAPFKASKGGKNASAAQLDLATASQEAKRPRTSMPECSCNHDVQAERMRVRSTTSKAAAEERSVEAHGIQQAHSQENEEALAEAYRIVGMVGAEALAEAYRIVGSDPLYEAAGRSLGAAYKVWSHEKPKRVPDKRSLDVKLKIFDRNAGALRQHKAKYPEREVSLNRRADLILYDRWPSRTPGPVTSQPPRIVGNMEKV</sequence>